<dbReference type="PANTHER" id="PTHR31760">
    <property type="entry name" value="S-ADENOSYL-L-METHIONINE-DEPENDENT METHYLTRANSFERASES SUPERFAMILY PROTEIN"/>
    <property type="match status" value="1"/>
</dbReference>
<keyword evidence="4 6" id="KW-0808">Transferase</keyword>
<dbReference type="RefSeq" id="WP_092496293.1">
    <property type="nucleotide sequence ID" value="NZ_FOFG01000005.1"/>
</dbReference>
<protein>
    <recommendedName>
        <fullName evidence="6">Ribosomal RNA small subunit methyltransferase G</fullName>
        <ecNumber evidence="6">2.1.1.170</ecNumber>
    </recommendedName>
    <alternativeName>
        <fullName evidence="6">16S rRNA 7-methylguanosine methyltransferase</fullName>
        <shortName evidence="6">16S rRNA m7G methyltransferase</shortName>
    </alternativeName>
</protein>
<dbReference type="PANTHER" id="PTHR31760:SF0">
    <property type="entry name" value="S-ADENOSYL-L-METHIONINE-DEPENDENT METHYLTRANSFERASES SUPERFAMILY PROTEIN"/>
    <property type="match status" value="1"/>
</dbReference>
<dbReference type="GO" id="GO:0070043">
    <property type="term" value="F:rRNA (guanine-N7-)-methyltransferase activity"/>
    <property type="evidence" value="ECO:0007669"/>
    <property type="project" value="UniProtKB-UniRule"/>
</dbReference>
<keyword evidence="8" id="KW-1185">Reference proteome</keyword>
<dbReference type="Proteomes" id="UP000199647">
    <property type="component" value="Unassembled WGS sequence"/>
</dbReference>
<keyword evidence="3 6" id="KW-0489">Methyltransferase</keyword>
<dbReference type="SUPFAM" id="SSF53335">
    <property type="entry name" value="S-adenosyl-L-methionine-dependent methyltransferases"/>
    <property type="match status" value="1"/>
</dbReference>
<evidence type="ECO:0000256" key="2">
    <source>
        <dbReference type="ARBA" id="ARBA00022552"/>
    </source>
</evidence>
<evidence type="ECO:0000313" key="7">
    <source>
        <dbReference type="EMBL" id="SEQ54200.1"/>
    </source>
</evidence>
<dbReference type="EMBL" id="FOFG01000005">
    <property type="protein sequence ID" value="SEQ54200.1"/>
    <property type="molecule type" value="Genomic_DNA"/>
</dbReference>
<evidence type="ECO:0000256" key="6">
    <source>
        <dbReference type="HAMAP-Rule" id="MF_00074"/>
    </source>
</evidence>
<dbReference type="InterPro" id="IPR029063">
    <property type="entry name" value="SAM-dependent_MTases_sf"/>
</dbReference>
<evidence type="ECO:0000256" key="3">
    <source>
        <dbReference type="ARBA" id="ARBA00022603"/>
    </source>
</evidence>
<dbReference type="OrthoDB" id="9808773at2"/>
<organism evidence="7 8">
    <name type="scientific">Faunimonas pinastri</name>
    <dbReference type="NCBI Taxonomy" id="1855383"/>
    <lineage>
        <taxon>Bacteria</taxon>
        <taxon>Pseudomonadati</taxon>
        <taxon>Pseudomonadota</taxon>
        <taxon>Alphaproteobacteria</taxon>
        <taxon>Hyphomicrobiales</taxon>
        <taxon>Afifellaceae</taxon>
        <taxon>Faunimonas</taxon>
    </lineage>
</organism>
<dbReference type="NCBIfam" id="TIGR00138">
    <property type="entry name" value="rsmG_gidB"/>
    <property type="match status" value="1"/>
</dbReference>
<accession>A0A1H9GW10</accession>
<name>A0A1H9GW10_9HYPH</name>
<comment type="subcellular location">
    <subcellularLocation>
        <location evidence="6">Cytoplasm</location>
    </subcellularLocation>
</comment>
<dbReference type="GO" id="GO:0005829">
    <property type="term" value="C:cytosol"/>
    <property type="evidence" value="ECO:0007669"/>
    <property type="project" value="TreeGrafter"/>
</dbReference>
<comment type="catalytic activity">
    <reaction evidence="6">
        <text>guanosine(527) in 16S rRNA + S-adenosyl-L-methionine = N(7)-methylguanosine(527) in 16S rRNA + S-adenosyl-L-homocysteine</text>
        <dbReference type="Rhea" id="RHEA:42732"/>
        <dbReference type="Rhea" id="RHEA-COMP:10209"/>
        <dbReference type="Rhea" id="RHEA-COMP:10210"/>
        <dbReference type="ChEBI" id="CHEBI:57856"/>
        <dbReference type="ChEBI" id="CHEBI:59789"/>
        <dbReference type="ChEBI" id="CHEBI:74269"/>
        <dbReference type="ChEBI" id="CHEBI:74480"/>
        <dbReference type="EC" id="2.1.1.170"/>
    </reaction>
</comment>
<keyword evidence="5 6" id="KW-0949">S-adenosyl-L-methionine</keyword>
<dbReference type="Pfam" id="PF02527">
    <property type="entry name" value="GidB"/>
    <property type="match status" value="1"/>
</dbReference>
<feature type="binding site" evidence="6">
    <location>
        <position position="82"/>
    </location>
    <ligand>
        <name>S-adenosyl-L-methionine</name>
        <dbReference type="ChEBI" id="CHEBI:59789"/>
    </ligand>
</feature>
<reference evidence="7 8" key="1">
    <citation type="submission" date="2016-10" db="EMBL/GenBank/DDBJ databases">
        <authorList>
            <person name="de Groot N.N."/>
        </authorList>
    </citation>
    <scope>NUCLEOTIDE SEQUENCE [LARGE SCALE GENOMIC DNA]</scope>
    <source>
        <strain evidence="7 8">A52C2</strain>
    </source>
</reference>
<evidence type="ECO:0000256" key="4">
    <source>
        <dbReference type="ARBA" id="ARBA00022679"/>
    </source>
</evidence>
<dbReference type="InterPro" id="IPR003682">
    <property type="entry name" value="rRNA_ssu_MeTfrase_G"/>
</dbReference>
<dbReference type="AlphaFoldDB" id="A0A1H9GW10"/>
<dbReference type="EC" id="2.1.1.170" evidence="6"/>
<sequence length="218" mass="23658">MPVDILPGDARNVLSRFEIEPAAGERLSVYVELLRKWQATHNLVSHSTLPEVWTRHVADSLQLVSDLPERGLWMDVGSGGGFPGLVLAVVAADKPDLRFVLVESNGKKCAFLRTVARETGARAEIVLGRIEDQAERFGGRADVVSARALAPLDDLCRLTKPLLTPKGALLAMKGQDFAAEEAEAARNWTYDLATRPSLIDPAGCVATLRHLQARTSPS</sequence>
<feature type="binding site" evidence="6">
    <location>
        <position position="77"/>
    </location>
    <ligand>
        <name>S-adenosyl-L-methionine</name>
        <dbReference type="ChEBI" id="CHEBI:59789"/>
    </ligand>
</feature>
<comment type="function">
    <text evidence="6">Specifically methylates the N7 position of guanine in position 527 of 16S rRNA.</text>
</comment>
<keyword evidence="2 6" id="KW-0698">rRNA processing</keyword>
<keyword evidence="1 6" id="KW-0963">Cytoplasm</keyword>
<comment type="caution">
    <text evidence="6">Lacks conserved residue(s) required for the propagation of feature annotation.</text>
</comment>
<comment type="similarity">
    <text evidence="6">Belongs to the methyltransferase superfamily. RNA methyltransferase RsmG family.</text>
</comment>
<evidence type="ECO:0000313" key="8">
    <source>
        <dbReference type="Proteomes" id="UP000199647"/>
    </source>
</evidence>
<feature type="binding site" evidence="6">
    <location>
        <begin position="130"/>
        <end position="131"/>
    </location>
    <ligand>
        <name>S-adenosyl-L-methionine</name>
        <dbReference type="ChEBI" id="CHEBI:59789"/>
    </ligand>
</feature>
<evidence type="ECO:0000256" key="5">
    <source>
        <dbReference type="ARBA" id="ARBA00022691"/>
    </source>
</evidence>
<proteinExistence type="inferred from homology"/>
<dbReference type="STRING" id="1855383.SAMN05216548_105165"/>
<dbReference type="HAMAP" id="MF_00074">
    <property type="entry name" value="16SrRNA_methyltr_G"/>
    <property type="match status" value="1"/>
</dbReference>
<feature type="binding site" evidence="6">
    <location>
        <position position="147"/>
    </location>
    <ligand>
        <name>S-adenosyl-L-methionine</name>
        <dbReference type="ChEBI" id="CHEBI:59789"/>
    </ligand>
</feature>
<evidence type="ECO:0000256" key="1">
    <source>
        <dbReference type="ARBA" id="ARBA00022490"/>
    </source>
</evidence>
<gene>
    <name evidence="6" type="primary">rsmG</name>
    <name evidence="7" type="ORF">SAMN05216548_105165</name>
</gene>
<dbReference type="Gene3D" id="3.40.50.150">
    <property type="entry name" value="Vaccinia Virus protein VP39"/>
    <property type="match status" value="1"/>
</dbReference>